<reference evidence="1" key="1">
    <citation type="submission" date="2020-06" db="EMBL/GenBank/DDBJ databases">
        <title>Draft genome of Bugula neritina, a colonial animal packing powerful symbionts and potential medicines.</title>
        <authorList>
            <person name="Rayko M."/>
        </authorList>
    </citation>
    <scope>NUCLEOTIDE SEQUENCE [LARGE SCALE GENOMIC DNA]</scope>
    <source>
        <strain evidence="1">Kwan_BN1</strain>
    </source>
</reference>
<dbReference type="AlphaFoldDB" id="A0A7J7JT50"/>
<comment type="caution">
    <text evidence="1">The sequence shown here is derived from an EMBL/GenBank/DDBJ whole genome shotgun (WGS) entry which is preliminary data.</text>
</comment>
<gene>
    <name evidence="1" type="ORF">EB796_012625</name>
</gene>
<evidence type="ECO:0000313" key="1">
    <source>
        <dbReference type="EMBL" id="KAF6029075.1"/>
    </source>
</evidence>
<accession>A0A7J7JT50</accession>
<organism evidence="1 2">
    <name type="scientific">Bugula neritina</name>
    <name type="common">Brown bryozoan</name>
    <name type="synonym">Sertularia neritina</name>
    <dbReference type="NCBI Taxonomy" id="10212"/>
    <lineage>
        <taxon>Eukaryota</taxon>
        <taxon>Metazoa</taxon>
        <taxon>Spiralia</taxon>
        <taxon>Lophotrochozoa</taxon>
        <taxon>Bryozoa</taxon>
        <taxon>Gymnolaemata</taxon>
        <taxon>Cheilostomatida</taxon>
        <taxon>Flustrina</taxon>
        <taxon>Buguloidea</taxon>
        <taxon>Bugulidae</taxon>
        <taxon>Bugula</taxon>
    </lineage>
</organism>
<dbReference type="Proteomes" id="UP000593567">
    <property type="component" value="Unassembled WGS sequence"/>
</dbReference>
<sequence length="432" mass="49000">MYIVIDSNFIQQIGVQAHVQDQDKSEYHLSISQIPGIIAPIDSTPLGLLMNLINTLVMPIGTRFPVIVFNLCPTYSGKFEGANEYYGSTSEMIHCVDMTLVNYQLTEAQSISHNFANNCKGFPMFPLTNLVKGTKSNSGNLYRLFDKIDVTRYTTSNVTNVVDIVKPTNEITMINLNFKDACNVEGIYALQFFPVKKASNVNGIEGDGVAIMFNSYTMKIELFSIWKYNGSLEVKSKRTFQRANRRKLEFYITCTLDNFCLSVVDPETQQAVFETVLTTDTYNRRTFIGNMSMEQTMTVTAIYNESSPMSSNITDMVYSSHRLFEMKNCANSEDVLDTYQLGMSELPHHMATTANHNTFNDNVFTVRTTVYSRNALQSSFPIPKAENAITNYSNLVLHSIENWFALAAPEKVRRLQLNLLIFLRNTNIWTMT</sequence>
<keyword evidence="2" id="KW-1185">Reference proteome</keyword>
<name>A0A7J7JT50_BUGNE</name>
<evidence type="ECO:0000313" key="2">
    <source>
        <dbReference type="Proteomes" id="UP000593567"/>
    </source>
</evidence>
<proteinExistence type="predicted"/>
<protein>
    <submittedName>
        <fullName evidence="1">Uncharacterized protein</fullName>
    </submittedName>
</protein>
<dbReference type="EMBL" id="VXIV02001857">
    <property type="protein sequence ID" value="KAF6029075.1"/>
    <property type="molecule type" value="Genomic_DNA"/>
</dbReference>